<comment type="caution">
    <text evidence="1">The sequence shown here is derived from an EMBL/GenBank/DDBJ whole genome shotgun (WGS) entry which is preliminary data.</text>
</comment>
<evidence type="ECO:0008006" key="3">
    <source>
        <dbReference type="Google" id="ProtNLM"/>
    </source>
</evidence>
<evidence type="ECO:0000313" key="2">
    <source>
        <dbReference type="Proteomes" id="UP000749646"/>
    </source>
</evidence>
<dbReference type="InterPro" id="IPR015424">
    <property type="entry name" value="PyrdxlP-dep_Trfase"/>
</dbReference>
<dbReference type="InterPro" id="IPR015421">
    <property type="entry name" value="PyrdxlP-dep_Trfase_major"/>
</dbReference>
<reference evidence="1" key="1">
    <citation type="journal article" date="2020" name="Fungal Divers.">
        <title>Resolving the Mortierellaceae phylogeny through synthesis of multi-gene phylogenetics and phylogenomics.</title>
        <authorList>
            <person name="Vandepol N."/>
            <person name="Liber J."/>
            <person name="Desiro A."/>
            <person name="Na H."/>
            <person name="Kennedy M."/>
            <person name="Barry K."/>
            <person name="Grigoriev I.V."/>
            <person name="Miller A.N."/>
            <person name="O'Donnell K."/>
            <person name="Stajich J.E."/>
            <person name="Bonito G."/>
        </authorList>
    </citation>
    <scope>NUCLEOTIDE SEQUENCE</scope>
    <source>
        <strain evidence="1">MES-2147</strain>
    </source>
</reference>
<dbReference type="Proteomes" id="UP000749646">
    <property type="component" value="Unassembled WGS sequence"/>
</dbReference>
<feature type="non-terminal residue" evidence="1">
    <location>
        <position position="820"/>
    </location>
</feature>
<dbReference type="PANTHER" id="PTHR43686">
    <property type="entry name" value="SULFURTRANSFERASE-RELATED"/>
    <property type="match status" value="1"/>
</dbReference>
<keyword evidence="2" id="KW-1185">Reference proteome</keyword>
<gene>
    <name evidence="1" type="ORF">BGZ65_003731</name>
</gene>
<accession>A0A9P6LT03</accession>
<proteinExistence type="predicted"/>
<dbReference type="Gene3D" id="3.40.640.10">
    <property type="entry name" value="Type I PLP-dependent aspartate aminotransferase-like (Major domain)"/>
    <property type="match status" value="1"/>
</dbReference>
<evidence type="ECO:0000313" key="1">
    <source>
        <dbReference type="EMBL" id="KAF9934506.1"/>
    </source>
</evidence>
<dbReference type="AlphaFoldDB" id="A0A9P6LT03"/>
<dbReference type="InterPro" id="IPR015422">
    <property type="entry name" value="PyrdxlP-dep_Trfase_small"/>
</dbReference>
<protein>
    <recommendedName>
        <fullName evidence="3">Aminotransferase class V domain-containing protein</fullName>
    </recommendedName>
</protein>
<dbReference type="PANTHER" id="PTHR43686:SF1">
    <property type="entry name" value="AMINOTRAN_5 DOMAIN-CONTAINING PROTEIN"/>
    <property type="match status" value="1"/>
</dbReference>
<dbReference type="SUPFAM" id="SSF53383">
    <property type="entry name" value="PLP-dependent transferases"/>
    <property type="match status" value="1"/>
</dbReference>
<dbReference type="OrthoDB" id="420046at2759"/>
<dbReference type="EMBL" id="JAAAHW010009914">
    <property type="protein sequence ID" value="KAF9934506.1"/>
    <property type="molecule type" value="Genomic_DNA"/>
</dbReference>
<sequence>MDPETAMRHWVRLSKNSPKEFMKTIRNDILTSSTIHDPPFGKRKSTYVDWLSSSKPLRNIEKIVADNVLPLYASTLQSHTTSTGRATAAAVHNSRSMISKCLNAETAKGHQHEAIVMFCGDGTMSAVLKVRDAYHLADESFWMRRVTEQNRARAACDQGPFAVSPSNTTIWPEYRPVVFISTQESESNISPWRASVADLVLIPETADHVLDLRQLEQQLVRYCQRPLKIGSFAAGSSLTGIMNDTVAISELLHRYDAFAFFDYSGVGAYTAIDMNPRPSSSYTMMRDSLAYKDGVFLSPHRMIGGPGSSGILAVRMDILSWAERFCSTGMTLSVRARPGSIGITGQVRPHSHKHTNSVTAHEEGIECSNILATIRTGLVFRLHQIMNPREILVKENLRAKEVLRRLSEPRNSNITVLGASDQDRVAVFCVTVSVPQLLAKKSGLQIHHALLCMIMNDFFGIEMGAECMDTGPHALQLLGLNVAKEDTSQNLTTDNVAEYDRDHYKTRDFLHVNWSRGAEGVSRKNSISPIMKPGFVRFSLPTYLMREKDVDFVLQSLEWVAQYGFLLIPFYRLDAESGTWTLRPLVRHAVCQSIRLKQLNRKHRSNYIQVATDCIYNLRKLFLQQQKMLINRTVPPSSTPSSTLPPPSIFYSLIQASTSLSNIFKTNPSSTRVDSSGAVQDTSPTSLHVPTSPAMAALYGNGNPSWYGSSLNLSMEESSDSESVTSSFAPRVHPVNTTPQFSGSNQVIKDALEELSLMRLEAELKVVETIALAKQLRWFLAPLEVAELYGATFLKRSTRVKTKDLRPCAYQLPQEPNKQN</sequence>
<organism evidence="1 2">
    <name type="scientific">Modicella reniformis</name>
    <dbReference type="NCBI Taxonomy" id="1440133"/>
    <lineage>
        <taxon>Eukaryota</taxon>
        <taxon>Fungi</taxon>
        <taxon>Fungi incertae sedis</taxon>
        <taxon>Mucoromycota</taxon>
        <taxon>Mortierellomycotina</taxon>
        <taxon>Mortierellomycetes</taxon>
        <taxon>Mortierellales</taxon>
        <taxon>Mortierellaceae</taxon>
        <taxon>Modicella</taxon>
    </lineage>
</organism>
<dbReference type="Gene3D" id="3.90.1150.10">
    <property type="entry name" value="Aspartate Aminotransferase, domain 1"/>
    <property type="match status" value="1"/>
</dbReference>
<name>A0A9P6LT03_9FUNG</name>